<evidence type="ECO:0000256" key="6">
    <source>
        <dbReference type="ARBA" id="ARBA00022842"/>
    </source>
</evidence>
<dbReference type="InterPro" id="IPR029060">
    <property type="entry name" value="PIN-like_dom_sf"/>
</dbReference>
<dbReference type="Gene3D" id="3.40.50.1010">
    <property type="entry name" value="5'-nuclease"/>
    <property type="match status" value="1"/>
</dbReference>
<keyword evidence="9" id="KW-1185">Reference proteome</keyword>
<evidence type="ECO:0000256" key="1">
    <source>
        <dbReference type="ARBA" id="ARBA00001946"/>
    </source>
</evidence>
<sequence length="113" mass="12490">MAEIADATEFGPAIMSDVVWAELGAGSETENDLEQVYGFVAIRREAFPFPAAYPAGEAYCFYRQRGGRRERMLPDFLIGAHALVGGHCLLKRDPARYRNYFPGLKIVTSEGTA</sequence>
<evidence type="ECO:0000256" key="4">
    <source>
        <dbReference type="ARBA" id="ARBA00022723"/>
    </source>
</evidence>
<dbReference type="STRING" id="217511.GCA_001463845_00466"/>
<keyword evidence="5" id="KW-0378">Hydrolase</keyword>
<accession>Q0G648</accession>
<comment type="similarity">
    <text evidence="7">Belongs to the PINc/VapC protein family.</text>
</comment>
<name>Q0G648_9HYPH</name>
<keyword evidence="4" id="KW-0479">Metal-binding</keyword>
<gene>
    <name evidence="8" type="ORF">FP2506_08491</name>
</gene>
<dbReference type="Proteomes" id="UP000004310">
    <property type="component" value="Unassembled WGS sequence"/>
</dbReference>
<proteinExistence type="inferred from homology"/>
<evidence type="ECO:0000256" key="7">
    <source>
        <dbReference type="ARBA" id="ARBA00038093"/>
    </source>
</evidence>
<organism evidence="8 9">
    <name type="scientific">Fulvimarina pelagi HTCC2506</name>
    <dbReference type="NCBI Taxonomy" id="314231"/>
    <lineage>
        <taxon>Bacteria</taxon>
        <taxon>Pseudomonadati</taxon>
        <taxon>Pseudomonadota</taxon>
        <taxon>Alphaproteobacteria</taxon>
        <taxon>Hyphomicrobiales</taxon>
        <taxon>Aurantimonadaceae</taxon>
        <taxon>Fulvimarina</taxon>
    </lineage>
</organism>
<evidence type="ECO:0000256" key="2">
    <source>
        <dbReference type="ARBA" id="ARBA00022649"/>
    </source>
</evidence>
<evidence type="ECO:0000256" key="3">
    <source>
        <dbReference type="ARBA" id="ARBA00022722"/>
    </source>
</evidence>
<dbReference type="InterPro" id="IPR050556">
    <property type="entry name" value="Type_II_TA_system_RNase"/>
</dbReference>
<dbReference type="PANTHER" id="PTHR33653:SF1">
    <property type="entry name" value="RIBONUCLEASE VAPC2"/>
    <property type="match status" value="1"/>
</dbReference>
<evidence type="ECO:0000313" key="8">
    <source>
        <dbReference type="EMBL" id="EAU42866.1"/>
    </source>
</evidence>
<keyword evidence="2" id="KW-1277">Toxin-antitoxin system</keyword>
<dbReference type="eggNOG" id="COG1487">
    <property type="taxonomic scope" value="Bacteria"/>
</dbReference>
<keyword evidence="6" id="KW-0460">Magnesium</keyword>
<dbReference type="PANTHER" id="PTHR33653">
    <property type="entry name" value="RIBONUCLEASE VAPC2"/>
    <property type="match status" value="1"/>
</dbReference>
<evidence type="ECO:0000313" key="9">
    <source>
        <dbReference type="Proteomes" id="UP000004310"/>
    </source>
</evidence>
<dbReference type="AlphaFoldDB" id="Q0G648"/>
<keyword evidence="3" id="KW-0540">Nuclease</keyword>
<evidence type="ECO:0000256" key="5">
    <source>
        <dbReference type="ARBA" id="ARBA00022801"/>
    </source>
</evidence>
<comment type="cofactor">
    <cofactor evidence="1">
        <name>Mg(2+)</name>
        <dbReference type="ChEBI" id="CHEBI:18420"/>
    </cofactor>
</comment>
<dbReference type="RefSeq" id="WP_007066840.1">
    <property type="nucleotide sequence ID" value="NZ_DS022272.1"/>
</dbReference>
<protein>
    <submittedName>
        <fullName evidence="8">Putative nucleic acid-binding protein</fullName>
    </submittedName>
</protein>
<dbReference type="SUPFAM" id="SSF88723">
    <property type="entry name" value="PIN domain-like"/>
    <property type="match status" value="1"/>
</dbReference>
<dbReference type="GO" id="GO:0016787">
    <property type="term" value="F:hydrolase activity"/>
    <property type="evidence" value="ECO:0007669"/>
    <property type="project" value="UniProtKB-KW"/>
</dbReference>
<comment type="caution">
    <text evidence="8">The sequence shown here is derived from an EMBL/GenBank/DDBJ whole genome shotgun (WGS) entry which is preliminary data.</text>
</comment>
<dbReference type="GO" id="GO:0046872">
    <property type="term" value="F:metal ion binding"/>
    <property type="evidence" value="ECO:0007669"/>
    <property type="project" value="UniProtKB-KW"/>
</dbReference>
<reference evidence="8 9" key="1">
    <citation type="journal article" date="2010" name="J. Bacteriol.">
        <title>Genome sequence of Fulvimarina pelagi HTCC2506T, a Mn(II)-oxidizing alphaproteobacterium possessing an aerobic anoxygenic photosynthetic gene cluster and Xanthorhodopsin.</title>
        <authorList>
            <person name="Kang I."/>
            <person name="Oh H.M."/>
            <person name="Lim S.I."/>
            <person name="Ferriera S."/>
            <person name="Giovannoni S.J."/>
            <person name="Cho J.C."/>
        </authorList>
    </citation>
    <scope>NUCLEOTIDE SEQUENCE [LARGE SCALE GENOMIC DNA]</scope>
    <source>
        <strain evidence="8 9">HTCC2506</strain>
    </source>
</reference>
<dbReference type="EMBL" id="AATP01000001">
    <property type="protein sequence ID" value="EAU42866.1"/>
    <property type="molecule type" value="Genomic_DNA"/>
</dbReference>
<dbReference type="HOGENOM" id="CLU_137728_0_0_5"/>
<dbReference type="GO" id="GO:0004518">
    <property type="term" value="F:nuclease activity"/>
    <property type="evidence" value="ECO:0007669"/>
    <property type="project" value="UniProtKB-KW"/>
</dbReference>